<reference evidence="1 2" key="1">
    <citation type="journal article" date="2014" name="Genome Biol. Evol.">
        <title>The secreted proteins of Achlya hypogyna and Thraustotheca clavata identify the ancestral oomycete secretome and reveal gene acquisitions by horizontal gene transfer.</title>
        <authorList>
            <person name="Misner I."/>
            <person name="Blouin N."/>
            <person name="Leonard G."/>
            <person name="Richards T.A."/>
            <person name="Lane C.E."/>
        </authorList>
    </citation>
    <scope>NUCLEOTIDE SEQUENCE [LARGE SCALE GENOMIC DNA]</scope>
    <source>
        <strain evidence="1 2">ATCC 48635</strain>
    </source>
</reference>
<dbReference type="EMBL" id="JNBR01000097">
    <property type="protein sequence ID" value="OQR97764.1"/>
    <property type="molecule type" value="Genomic_DNA"/>
</dbReference>
<protein>
    <recommendedName>
        <fullName evidence="3">DDE Tnp4 domain-containing protein</fullName>
    </recommendedName>
</protein>
<evidence type="ECO:0000313" key="2">
    <source>
        <dbReference type="Proteomes" id="UP000243579"/>
    </source>
</evidence>
<comment type="caution">
    <text evidence="1">The sequence shown here is derived from an EMBL/GenBank/DDBJ whole genome shotgun (WGS) entry which is preliminary data.</text>
</comment>
<proteinExistence type="predicted"/>
<keyword evidence="2" id="KW-1185">Reference proteome</keyword>
<sequence>MQLLPLMIANRRAARQKEVARQNVRRILLTAALMRLRGLLRERSFIHSSSLLCDQTDAPWYHFYMRRDVPSFISLVSLTPAAFDALLSVFACFYVVVSGSGRRGRPSRIPRLHCVLGLLLTYYTTPTEQKLLCKSFAVAPSTLSRVLTNAEAALNKALRQMHDAAVRWPSQAVQQTWAAATQRREPRVKGVVGFVDGNNLRVQEPSNSELQNAPHNGKMQSVSRKLQEKIAREGCKLCADTAFPVRGLVEGKIITPIKEGDIDRYHPACRLGVQALSDSITSLRQAAEWGMGAVDKVLPSGCLFHTNRLYARNAWTTSSDFTTFEFVRPA</sequence>
<dbReference type="OrthoDB" id="78198at2759"/>
<gene>
    <name evidence="1" type="ORF">ACHHYP_10059</name>
</gene>
<dbReference type="PANTHER" id="PTHR48471:SF1">
    <property type="entry name" value="DDE TNP4 DOMAIN-CONTAINING PROTEIN"/>
    <property type="match status" value="1"/>
</dbReference>
<organism evidence="1 2">
    <name type="scientific">Achlya hypogyna</name>
    <name type="common">Oomycete</name>
    <name type="synonym">Protoachlya hypogyna</name>
    <dbReference type="NCBI Taxonomy" id="1202772"/>
    <lineage>
        <taxon>Eukaryota</taxon>
        <taxon>Sar</taxon>
        <taxon>Stramenopiles</taxon>
        <taxon>Oomycota</taxon>
        <taxon>Saprolegniomycetes</taxon>
        <taxon>Saprolegniales</taxon>
        <taxon>Achlyaceae</taxon>
        <taxon>Achlya</taxon>
    </lineage>
</organism>
<name>A0A1V9ZIF5_ACHHY</name>
<dbReference type="AlphaFoldDB" id="A0A1V9ZIF5"/>
<dbReference type="Proteomes" id="UP000243579">
    <property type="component" value="Unassembled WGS sequence"/>
</dbReference>
<dbReference type="PANTHER" id="PTHR48471">
    <property type="entry name" value="DDE TNP4 DOMAIN-CONTAINING PROTEIN"/>
    <property type="match status" value="1"/>
</dbReference>
<accession>A0A1V9ZIF5</accession>
<evidence type="ECO:0000313" key="1">
    <source>
        <dbReference type="EMBL" id="OQR97764.1"/>
    </source>
</evidence>
<evidence type="ECO:0008006" key="3">
    <source>
        <dbReference type="Google" id="ProtNLM"/>
    </source>
</evidence>